<dbReference type="EMBL" id="VTER01000001">
    <property type="protein sequence ID" value="TYS52052.1"/>
    <property type="molecule type" value="Genomic_DNA"/>
</dbReference>
<evidence type="ECO:0000313" key="4">
    <source>
        <dbReference type="EMBL" id="TYS52052.1"/>
    </source>
</evidence>
<feature type="region of interest" description="Disordered" evidence="1">
    <location>
        <begin position="21"/>
        <end position="43"/>
    </location>
</feature>
<feature type="signal peptide" evidence="2">
    <location>
        <begin position="1"/>
        <end position="20"/>
    </location>
</feature>
<dbReference type="Gene3D" id="2.60.40.2360">
    <property type="entry name" value="Intracellular proteinase inhibitor BsuPI"/>
    <property type="match status" value="1"/>
</dbReference>
<feature type="chain" id="PRO_5039390128" description="Intracellular proteinase inhibitor BsuPI domain-containing protein" evidence="2">
    <location>
        <begin position="21"/>
        <end position="154"/>
    </location>
</feature>
<dbReference type="InterPro" id="IPR020481">
    <property type="entry name" value="Intracell_prot_inh_BsuPI"/>
</dbReference>
<evidence type="ECO:0000313" key="5">
    <source>
        <dbReference type="Proteomes" id="UP000322139"/>
    </source>
</evidence>
<proteinExistence type="predicted"/>
<sequence length="154" mass="17175">MMYKWILVLTLVLAGCGTGAENNEPGKETENNTNGGGSGIIAGSVEPELHKQSSLNYLYTIKNQTEKEVEMKFPTSQRFDYSVKDKDGAEVFLFSSAAFFLQAEGKEVLKPAEELNYDINLSQLKLAPGMYTLEAWMTQQDGEDYKVTEEITVQ</sequence>
<gene>
    <name evidence="4" type="ORF">FZD51_00970</name>
</gene>
<name>A0A5D4RRA4_9BACI</name>
<protein>
    <recommendedName>
        <fullName evidence="3">Intracellular proteinase inhibitor BsuPI domain-containing protein</fullName>
    </recommendedName>
</protein>
<accession>A0A5D4RRA4</accession>
<dbReference type="Pfam" id="PF12690">
    <property type="entry name" value="BsuPI"/>
    <property type="match status" value="1"/>
</dbReference>
<dbReference type="PROSITE" id="PS51257">
    <property type="entry name" value="PROKAR_LIPOPROTEIN"/>
    <property type="match status" value="1"/>
</dbReference>
<organism evidence="4 5">
    <name type="scientific">Bacillus infantis</name>
    <dbReference type="NCBI Taxonomy" id="324767"/>
    <lineage>
        <taxon>Bacteria</taxon>
        <taxon>Bacillati</taxon>
        <taxon>Bacillota</taxon>
        <taxon>Bacilli</taxon>
        <taxon>Bacillales</taxon>
        <taxon>Bacillaceae</taxon>
        <taxon>Bacillus</taxon>
    </lineage>
</organism>
<evidence type="ECO:0000256" key="2">
    <source>
        <dbReference type="SAM" id="SignalP"/>
    </source>
</evidence>
<dbReference type="RefSeq" id="WP_148973034.1">
    <property type="nucleotide sequence ID" value="NZ_VTER01000001.1"/>
</dbReference>
<keyword evidence="2" id="KW-0732">Signal</keyword>
<dbReference type="InterPro" id="IPR038144">
    <property type="entry name" value="IPI"/>
</dbReference>
<dbReference type="AlphaFoldDB" id="A0A5D4RRA4"/>
<evidence type="ECO:0000259" key="3">
    <source>
        <dbReference type="Pfam" id="PF12690"/>
    </source>
</evidence>
<comment type="caution">
    <text evidence="4">The sequence shown here is derived from an EMBL/GenBank/DDBJ whole genome shotgun (WGS) entry which is preliminary data.</text>
</comment>
<evidence type="ECO:0000256" key="1">
    <source>
        <dbReference type="SAM" id="MobiDB-lite"/>
    </source>
</evidence>
<feature type="domain" description="Intracellular proteinase inhibitor BsuPI" evidence="3">
    <location>
        <begin position="52"/>
        <end position="140"/>
    </location>
</feature>
<reference evidence="4 5" key="1">
    <citation type="submission" date="2019-08" db="EMBL/GenBank/DDBJ databases">
        <title>Bacillus genomes from the desert of Cuatro Cienegas, Coahuila.</title>
        <authorList>
            <person name="Olmedo-Alvarez G."/>
        </authorList>
    </citation>
    <scope>NUCLEOTIDE SEQUENCE [LARGE SCALE GENOMIC DNA]</scope>
    <source>
        <strain evidence="4 5">CH446_14T</strain>
    </source>
</reference>
<dbReference type="Proteomes" id="UP000322139">
    <property type="component" value="Unassembled WGS sequence"/>
</dbReference>